<dbReference type="EMBL" id="DF968001">
    <property type="protein sequence ID" value="GAO99827.1"/>
    <property type="molecule type" value="Genomic_DNA"/>
</dbReference>
<dbReference type="Proteomes" id="UP000253891">
    <property type="component" value="Unassembled WGS sequence"/>
</dbReference>
<protein>
    <recommendedName>
        <fullName evidence="2">Baseplate upper protein immunoglobulin like domain-containing protein</fullName>
    </recommendedName>
</protein>
<evidence type="ECO:0000313" key="4">
    <source>
        <dbReference type="Proteomes" id="UP000253891"/>
    </source>
</evidence>
<organism evidence="3 4">
    <name type="scientific">Fructobacillus ficulneus</name>
    <dbReference type="NCBI Taxonomy" id="157463"/>
    <lineage>
        <taxon>Bacteria</taxon>
        <taxon>Bacillati</taxon>
        <taxon>Bacillota</taxon>
        <taxon>Bacilli</taxon>
        <taxon>Lactobacillales</taxon>
        <taxon>Lactobacillaceae</taxon>
        <taxon>Fructobacillus</taxon>
    </lineage>
</organism>
<gene>
    <name evidence="3" type="ORF">FFIC_241020</name>
</gene>
<dbReference type="STRING" id="157463.GCA_001047075_00738"/>
<evidence type="ECO:0000259" key="2">
    <source>
        <dbReference type="Pfam" id="PF18667"/>
    </source>
</evidence>
<feature type="region of interest" description="Disordered" evidence="1">
    <location>
        <begin position="1"/>
        <end position="22"/>
    </location>
</feature>
<proteinExistence type="predicted"/>
<dbReference type="InterPro" id="IPR041531">
    <property type="entry name" value="BppU_IgG"/>
</dbReference>
<dbReference type="OrthoDB" id="2151928at2"/>
<dbReference type="AlphaFoldDB" id="A0A0K8MH81"/>
<feature type="domain" description="Baseplate upper protein immunoglobulin like" evidence="2">
    <location>
        <begin position="150"/>
        <end position="241"/>
    </location>
</feature>
<keyword evidence="4" id="KW-1185">Reference proteome</keyword>
<dbReference type="RefSeq" id="WP_061993209.1">
    <property type="nucleotide sequence ID" value="NZ_DF968001.1"/>
</dbReference>
<name>A0A0K8MH81_9LACO</name>
<evidence type="ECO:0000313" key="3">
    <source>
        <dbReference type="EMBL" id="GAO99827.1"/>
    </source>
</evidence>
<sequence>MADNNTFVDTTPTAGNGDEYRDPSHIPDQNGFTGDIQNGIVDAKSRTLATWLRQKQWGIDVREAMALFVEWLSTKWASNKAMIDDNVSRQTAVEQRQTDLEGKFTNVISSATSDSEVIDARDSANFGKFGTIDARFENIEALITKYVPQGFEVAINHNLNRMPQVSVFTYDWAIGTETNGLDTAPSGLFGGSQPVSVSNQVVYSDVNNVKVILPADYQQGGTLEHHNGVWYLIDGIKTLKFVLS</sequence>
<evidence type="ECO:0000256" key="1">
    <source>
        <dbReference type="SAM" id="MobiDB-lite"/>
    </source>
</evidence>
<feature type="compositionally biased region" description="Polar residues" evidence="1">
    <location>
        <begin position="1"/>
        <end position="14"/>
    </location>
</feature>
<reference evidence="3 4" key="1">
    <citation type="journal article" date="2015" name="BMC Genomics">
        <title>Comparative genomics of Fructobacillus spp. and Leuconostoc spp. reveals niche-specific evolution of Fructobacillus spp.</title>
        <authorList>
            <person name="Endo A."/>
            <person name="Tanizawa Y."/>
            <person name="Tanaka N."/>
            <person name="Maeno S."/>
            <person name="Kumar H."/>
            <person name="Shiwa Y."/>
            <person name="Okada S."/>
            <person name="Yoshikawa H."/>
            <person name="Dicks L."/>
            <person name="Nakagawa J."/>
            <person name="Arita M."/>
        </authorList>
    </citation>
    <scope>NUCLEOTIDE SEQUENCE [LARGE SCALE GENOMIC DNA]</scope>
    <source>
        <strain evidence="3 4">JCM 12225</strain>
    </source>
</reference>
<accession>A0A0K8MH81</accession>
<dbReference type="Gene3D" id="2.60.40.3320">
    <property type="match status" value="1"/>
</dbReference>
<dbReference type="Pfam" id="PF18667">
    <property type="entry name" value="BppU_IgG"/>
    <property type="match status" value="1"/>
</dbReference>